<keyword evidence="4 6" id="KW-1133">Transmembrane helix</keyword>
<gene>
    <name evidence="7" type="ORF">BESB_063070</name>
</gene>
<proteinExistence type="predicted"/>
<dbReference type="Proteomes" id="UP000224006">
    <property type="component" value="Chromosome V"/>
</dbReference>
<feature type="transmembrane region" description="Helical" evidence="6">
    <location>
        <begin position="109"/>
        <end position="130"/>
    </location>
</feature>
<dbReference type="EMBL" id="NWUJ01000005">
    <property type="protein sequence ID" value="PFH35420.1"/>
    <property type="molecule type" value="Genomic_DNA"/>
</dbReference>
<comment type="caution">
    <text evidence="7">The sequence shown here is derived from an EMBL/GenBank/DDBJ whole genome shotgun (WGS) entry which is preliminary data.</text>
</comment>
<dbReference type="SUPFAM" id="SSF103473">
    <property type="entry name" value="MFS general substrate transporter"/>
    <property type="match status" value="1"/>
</dbReference>
<keyword evidence="2" id="KW-0813">Transport</keyword>
<dbReference type="InterPro" id="IPR052983">
    <property type="entry name" value="MFS_Riboflavin_Transporter"/>
</dbReference>
<keyword evidence="8" id="KW-1185">Reference proteome</keyword>
<dbReference type="AlphaFoldDB" id="A0A2A9MJ48"/>
<evidence type="ECO:0000256" key="2">
    <source>
        <dbReference type="ARBA" id="ARBA00022448"/>
    </source>
</evidence>
<feature type="transmembrane region" description="Helical" evidence="6">
    <location>
        <begin position="431"/>
        <end position="450"/>
    </location>
</feature>
<dbReference type="InterPro" id="IPR036259">
    <property type="entry name" value="MFS_trans_sf"/>
</dbReference>
<feature type="transmembrane region" description="Helical" evidence="6">
    <location>
        <begin position="228"/>
        <end position="248"/>
    </location>
</feature>
<evidence type="ECO:0000256" key="1">
    <source>
        <dbReference type="ARBA" id="ARBA00004141"/>
    </source>
</evidence>
<protein>
    <submittedName>
        <fullName evidence="7">Transporter, major facilitator family protein</fullName>
    </submittedName>
</protein>
<evidence type="ECO:0000313" key="7">
    <source>
        <dbReference type="EMBL" id="PFH35420.1"/>
    </source>
</evidence>
<feature type="transmembrane region" description="Helical" evidence="6">
    <location>
        <begin position="56"/>
        <end position="75"/>
    </location>
</feature>
<feature type="transmembrane region" description="Helical" evidence="6">
    <location>
        <begin position="456"/>
        <end position="475"/>
    </location>
</feature>
<evidence type="ECO:0000313" key="8">
    <source>
        <dbReference type="Proteomes" id="UP000224006"/>
    </source>
</evidence>
<dbReference type="KEGG" id="bbes:BESB_063070"/>
<feature type="transmembrane region" description="Helical" evidence="6">
    <location>
        <begin position="142"/>
        <end position="165"/>
    </location>
</feature>
<dbReference type="GO" id="GO:0016020">
    <property type="term" value="C:membrane"/>
    <property type="evidence" value="ECO:0007669"/>
    <property type="project" value="UniProtKB-SubCell"/>
</dbReference>
<dbReference type="STRING" id="94643.A0A2A9MJ48"/>
<dbReference type="VEuPathDB" id="ToxoDB:BESB_063070"/>
<keyword evidence="3 6" id="KW-0812">Transmembrane</keyword>
<feature type="transmembrane region" description="Helical" evidence="6">
    <location>
        <begin position="12"/>
        <end position="36"/>
    </location>
</feature>
<sequence length="533" mass="56983">MKALTLHRIRCIFGACLLHFCLGGSHTIGNLLPYLIGYVRSRQEMPAASYKDGLSIYAWAVISQGVGGFIGTLAGRSIGVKRTALLGSAWLSLGLALCSVCAHDLSLFLIAYGVVTALGCGVAYPVPLSAALRLSPAQDKGWVSGLLFFARGLSVCLLCPLQSLFLHQPAEMFLSLPTFFISPLSVFGIQEPYALHPPSEARRAFAPADADGERVITDPVVLNRLPSLFITMALGFAVIQFIGILLLVDPEDVGAAAEDSPTAGEQQKLLYDDPRAATSGPGSYSSVSSSQLLSSLILTPQDIFSSVSFWLLFLMLLLSWQSLFFVQLFWKVLPLYSEASVAAAATALPQPDSVDAWLFARLPPALAPVGAQQLLTRYPFEGGDPWSLTGPAWALTNDFLLSCLGALLGVICCLGRLVWGYIGDGIGYMRSTVVMNALTAPCLFVLSTYALQSPQLYTVCLSLIHVCHGGTFSLFPSLTSDLFGRKNVGPVFSLLFAARLAAVALASIWINIALSYNSLHVVAAVLGVCHLVR</sequence>
<accession>A0A2A9MJ48</accession>
<dbReference type="PANTHER" id="PTHR43385:SF1">
    <property type="entry name" value="RIBOFLAVIN TRANSPORTER RIBJ"/>
    <property type="match status" value="1"/>
</dbReference>
<name>A0A2A9MJ48_BESBE</name>
<reference evidence="7 8" key="1">
    <citation type="submission" date="2017-09" db="EMBL/GenBank/DDBJ databases">
        <title>Genome sequencing of Besnoitia besnoiti strain Bb-Ger1.</title>
        <authorList>
            <person name="Schares G."/>
            <person name="Venepally P."/>
            <person name="Lorenzi H.A."/>
        </authorList>
    </citation>
    <scope>NUCLEOTIDE SEQUENCE [LARGE SCALE GENOMIC DNA]</scope>
    <source>
        <strain evidence="7 8">Bb-Ger1</strain>
    </source>
</reference>
<dbReference type="GeneID" id="40311235"/>
<dbReference type="Gene3D" id="1.20.1250.20">
    <property type="entry name" value="MFS general substrate transporter like domains"/>
    <property type="match status" value="2"/>
</dbReference>
<feature type="transmembrane region" description="Helical" evidence="6">
    <location>
        <begin position="399"/>
        <end position="419"/>
    </location>
</feature>
<dbReference type="OrthoDB" id="410267at2759"/>
<comment type="subcellular location">
    <subcellularLocation>
        <location evidence="1">Membrane</location>
        <topology evidence="1">Multi-pass membrane protein</topology>
    </subcellularLocation>
</comment>
<evidence type="ECO:0000256" key="4">
    <source>
        <dbReference type="ARBA" id="ARBA00022989"/>
    </source>
</evidence>
<dbReference type="PANTHER" id="PTHR43385">
    <property type="entry name" value="RIBOFLAVIN TRANSPORTER RIBJ"/>
    <property type="match status" value="1"/>
</dbReference>
<evidence type="ECO:0000256" key="3">
    <source>
        <dbReference type="ARBA" id="ARBA00022692"/>
    </source>
</evidence>
<organism evidence="7 8">
    <name type="scientific">Besnoitia besnoiti</name>
    <name type="common">Apicomplexan protozoan</name>
    <dbReference type="NCBI Taxonomy" id="94643"/>
    <lineage>
        <taxon>Eukaryota</taxon>
        <taxon>Sar</taxon>
        <taxon>Alveolata</taxon>
        <taxon>Apicomplexa</taxon>
        <taxon>Conoidasida</taxon>
        <taxon>Coccidia</taxon>
        <taxon>Eucoccidiorida</taxon>
        <taxon>Eimeriorina</taxon>
        <taxon>Sarcocystidae</taxon>
        <taxon>Besnoitia</taxon>
    </lineage>
</organism>
<feature type="transmembrane region" description="Helical" evidence="6">
    <location>
        <begin position="84"/>
        <end position="103"/>
    </location>
</feature>
<dbReference type="RefSeq" id="XP_029219429.1">
    <property type="nucleotide sequence ID" value="XM_029364721.1"/>
</dbReference>
<feature type="transmembrane region" description="Helical" evidence="6">
    <location>
        <begin position="309"/>
        <end position="330"/>
    </location>
</feature>
<evidence type="ECO:0000256" key="5">
    <source>
        <dbReference type="ARBA" id="ARBA00023136"/>
    </source>
</evidence>
<evidence type="ECO:0000256" key="6">
    <source>
        <dbReference type="SAM" id="Phobius"/>
    </source>
</evidence>
<keyword evidence="5 6" id="KW-0472">Membrane</keyword>
<feature type="transmembrane region" description="Helical" evidence="6">
    <location>
        <begin position="487"/>
        <end position="510"/>
    </location>
</feature>